<evidence type="ECO:0000313" key="3">
    <source>
        <dbReference type="Proteomes" id="UP000682892"/>
    </source>
</evidence>
<reference evidence="2" key="2">
    <citation type="journal article" date="2007" name="Science">
        <title>Genome sequence of Aedes aegypti, a major arbovirus vector.</title>
        <authorList>
            <person name="Nene V."/>
            <person name="Wortman J.R."/>
            <person name="Lawson D."/>
            <person name="Haas B."/>
            <person name="Kodira C."/>
            <person name="Tu Z.J."/>
            <person name="Loftus B."/>
            <person name="Xi Z."/>
            <person name="Megy K."/>
            <person name="Grabherr M."/>
            <person name="Ren Q."/>
            <person name="Zdobnov E.M."/>
            <person name="Lobo N.F."/>
            <person name="Campbell K.S."/>
            <person name="Brown S.E."/>
            <person name="Bonaldo M.F."/>
            <person name="Zhu J."/>
            <person name="Sinkins S.P."/>
            <person name="Hogenkamp D.G."/>
            <person name="Amedeo P."/>
            <person name="Arensburger P."/>
            <person name="Atkinson P.W."/>
            <person name="Bidwell S."/>
            <person name="Biedler J."/>
            <person name="Birney E."/>
            <person name="Bruggner R.V."/>
            <person name="Costas J."/>
            <person name="Coy M.R."/>
            <person name="Crabtree J."/>
            <person name="Crawford M."/>
            <person name="Debruyn B."/>
            <person name="Decaprio D."/>
            <person name="Eiglmeier K."/>
            <person name="Eisenstadt E."/>
            <person name="El-Dorry H."/>
            <person name="Gelbart W.M."/>
            <person name="Gomes S.L."/>
            <person name="Hammond M."/>
            <person name="Hannick L.I."/>
            <person name="Hogan J.R."/>
            <person name="Holmes M.H."/>
            <person name="Jaffe D."/>
            <person name="Johnston J.S."/>
            <person name="Kennedy R.C."/>
            <person name="Koo H."/>
            <person name="Kravitz S."/>
            <person name="Kriventseva E.V."/>
            <person name="Kulp D."/>
            <person name="Labutti K."/>
            <person name="Lee E."/>
            <person name="Li S."/>
            <person name="Lovin D.D."/>
            <person name="Mao C."/>
            <person name="Mauceli E."/>
            <person name="Menck C.F."/>
            <person name="Miller J.R."/>
            <person name="Montgomery P."/>
            <person name="Mori A."/>
            <person name="Nascimento A.L."/>
            <person name="Naveira H.F."/>
            <person name="Nusbaum C."/>
            <person name="O'leary S."/>
            <person name="Orvis J."/>
            <person name="Pertea M."/>
            <person name="Quesneville H."/>
            <person name="Reidenbach K.R."/>
            <person name="Rogers Y.H."/>
            <person name="Roth C.W."/>
            <person name="Schneider J.R."/>
            <person name="Schatz M."/>
            <person name="Shumway M."/>
            <person name="Stanke M."/>
            <person name="Stinson E.O."/>
            <person name="Tubio J.M."/>
            <person name="Vanzee J.P."/>
            <person name="Verjovski-Almeida S."/>
            <person name="Werner D."/>
            <person name="White O."/>
            <person name="Wyder S."/>
            <person name="Zeng Q."/>
            <person name="Zhao Q."/>
            <person name="Zhao Y."/>
            <person name="Hill C.A."/>
            <person name="Raikhel A.S."/>
            <person name="Soares M.B."/>
            <person name="Knudson D.L."/>
            <person name="Lee N.H."/>
            <person name="Galagan J."/>
            <person name="Salzberg S.L."/>
            <person name="Paulsen I.T."/>
            <person name="Dimopoulos G."/>
            <person name="Collins F.H."/>
            <person name="Birren B."/>
            <person name="Fraser-Liggett C.M."/>
            <person name="Severson D.W."/>
        </authorList>
    </citation>
    <scope>NUCLEOTIDE SEQUENCE [LARGE SCALE GENOMIC DNA]</scope>
    <source>
        <strain evidence="2">Liverpool</strain>
    </source>
</reference>
<dbReference type="Proteomes" id="UP000682892">
    <property type="component" value="Unassembled WGS sequence"/>
</dbReference>
<dbReference type="eggNOG" id="KOG2754">
    <property type="taxonomic scope" value="Eukaryota"/>
</dbReference>
<feature type="domain" description="OST48 middle" evidence="1">
    <location>
        <begin position="86"/>
        <end position="160"/>
    </location>
</feature>
<dbReference type="PaxDb" id="7159-AAEL017314-PA"/>
<dbReference type="GO" id="GO:0008250">
    <property type="term" value="C:oligosaccharyltransferase complex"/>
    <property type="evidence" value="ECO:0007669"/>
    <property type="project" value="TreeGrafter"/>
</dbReference>
<proteinExistence type="predicted"/>
<dbReference type="Pfam" id="PF23358">
    <property type="entry name" value="OST48_MD"/>
    <property type="match status" value="1"/>
</dbReference>
<dbReference type="PhylomeDB" id="J9HTZ6"/>
<dbReference type="UniPathway" id="UPA00378"/>
<accession>J9HTZ6</accession>
<sequence length="166" mass="18863">AERGYKLTWRTMPVWSCRNTENFCTSTLSCSPPSLEEFGGSLSVEAITDFVDNGGYVLIAGSSNPGDAWRELASECEFEVDKENAATNDVQLEFVRIDPFVLTTLSHIGGKRYQAKFKIRGRVGFQFKVNYDRIGYAHLYSTTQVSVRPLTHTQYERFIPTRIRTM</sequence>
<dbReference type="STRING" id="7159.J9HTZ6"/>
<dbReference type="VEuPathDB" id="VectorBase:AAEL002174"/>
<evidence type="ECO:0000313" key="2">
    <source>
        <dbReference type="EMBL" id="EJY58138.1"/>
    </source>
</evidence>
<dbReference type="GO" id="GO:0018279">
    <property type="term" value="P:protein N-linked glycosylation via asparagine"/>
    <property type="evidence" value="ECO:0007669"/>
    <property type="project" value="UniProtKB-UniRule"/>
</dbReference>
<organism evidence="2 3">
    <name type="scientific">Aedes aegypti</name>
    <name type="common">Yellowfever mosquito</name>
    <name type="synonym">Culex aegypti</name>
    <dbReference type="NCBI Taxonomy" id="7159"/>
    <lineage>
        <taxon>Eukaryota</taxon>
        <taxon>Metazoa</taxon>
        <taxon>Ecdysozoa</taxon>
        <taxon>Arthropoda</taxon>
        <taxon>Hexapoda</taxon>
        <taxon>Insecta</taxon>
        <taxon>Pterygota</taxon>
        <taxon>Neoptera</taxon>
        <taxon>Endopterygota</taxon>
        <taxon>Diptera</taxon>
        <taxon>Nematocera</taxon>
        <taxon>Culicoidea</taxon>
        <taxon>Culicidae</taxon>
        <taxon>Culicinae</taxon>
        <taxon>Aedini</taxon>
        <taxon>Aedes</taxon>
        <taxon>Stegomyia</taxon>
    </lineage>
</organism>
<reference evidence="2" key="3">
    <citation type="submission" date="2012-09" db="EMBL/GenBank/DDBJ databases">
        <authorList>
            <consortium name="VectorBase"/>
        </authorList>
    </citation>
    <scope>NUCLEOTIDE SEQUENCE</scope>
    <source>
        <strain evidence="2">Liverpool</strain>
    </source>
</reference>
<dbReference type="InterPro" id="IPR055459">
    <property type="entry name" value="OST48_MD"/>
</dbReference>
<dbReference type="AlphaFoldDB" id="J9HTZ6"/>
<dbReference type="HOGENOM" id="CLU_1606705_0_0_1"/>
<dbReference type="PANTHER" id="PTHR10830">
    <property type="entry name" value="DOLICHYL-DIPHOSPHOOLIGOSACCHARIDE--PROTEIN GLYCOSYLTRANSFERASE 48 KDA SUBUNIT"/>
    <property type="match status" value="1"/>
</dbReference>
<dbReference type="EMBL" id="CH901676">
    <property type="protein sequence ID" value="EJY58138.1"/>
    <property type="molecule type" value="Genomic_DNA"/>
</dbReference>
<name>J9HTZ6_AEDAE</name>
<dbReference type="PANTHER" id="PTHR10830:SF0">
    <property type="entry name" value="DOLICHYL-DIPHOSPHOOLIGOSACCHARIDE--PROTEIN GLYCOSYLTRANSFERASE 48 KDA SUBUNIT"/>
    <property type="match status" value="1"/>
</dbReference>
<feature type="non-terminal residue" evidence="2">
    <location>
        <position position="1"/>
    </location>
</feature>
<gene>
    <name evidence="2" type="ORF">AaeL_AAEL017314</name>
</gene>
<protein>
    <submittedName>
        <fullName evidence="2">AAEL017314-PA</fullName>
    </submittedName>
</protein>
<evidence type="ECO:0000259" key="1">
    <source>
        <dbReference type="Pfam" id="PF23358"/>
    </source>
</evidence>
<dbReference type="InterPro" id="IPR005013">
    <property type="entry name" value="DDOST_48_kDa_subunit"/>
</dbReference>
<reference evidence="2" key="1">
    <citation type="submission" date="2005-10" db="EMBL/GenBank/DDBJ databases">
        <authorList>
            <person name="Loftus B.J."/>
            <person name="Nene V.M."/>
            <person name="Hannick L.I."/>
            <person name="Bidwell S."/>
            <person name="Haas B."/>
            <person name="Amedeo P."/>
            <person name="Orvis J."/>
            <person name="Wortman J.R."/>
            <person name="White O.R."/>
            <person name="Salzberg S."/>
            <person name="Shumway M."/>
            <person name="Koo H."/>
            <person name="Zhao Y."/>
            <person name="Holmes M."/>
            <person name="Miller J."/>
            <person name="Schatz M."/>
            <person name="Pop M."/>
            <person name="Pai G."/>
            <person name="Utterback T."/>
            <person name="Rogers Y.-H."/>
            <person name="Kravitz S."/>
            <person name="Fraser C.M."/>
        </authorList>
    </citation>
    <scope>NUCLEOTIDE SEQUENCE</scope>
    <source>
        <strain evidence="2">Liverpool</strain>
    </source>
</reference>